<evidence type="ECO:0000313" key="9">
    <source>
        <dbReference type="Proteomes" id="UP000248688"/>
    </source>
</evidence>
<dbReference type="Gene3D" id="2.30.30.40">
    <property type="entry name" value="SH3 Domains"/>
    <property type="match status" value="2"/>
</dbReference>
<dbReference type="PANTHER" id="PTHR47053">
    <property type="entry name" value="MUREIN DD-ENDOPEPTIDASE MEPH-RELATED"/>
    <property type="match status" value="1"/>
</dbReference>
<dbReference type="InterPro" id="IPR000064">
    <property type="entry name" value="NLP_P60_dom"/>
</dbReference>
<proteinExistence type="inferred from homology"/>
<name>A0A2Z4IQ88_9BACT</name>
<keyword evidence="5" id="KW-0732">Signal</keyword>
<dbReference type="InterPro" id="IPR003646">
    <property type="entry name" value="SH3-like_bac-type"/>
</dbReference>
<reference evidence="8 9" key="1">
    <citation type="submission" date="2018-06" db="EMBL/GenBank/DDBJ databases">
        <title>Echinicola strongylocentroti sp. nov., isolated from a sea urchin Strongylocentrotus intermedius.</title>
        <authorList>
            <person name="Bae S.S."/>
        </authorList>
    </citation>
    <scope>NUCLEOTIDE SEQUENCE [LARGE SCALE GENOMIC DNA]</scope>
    <source>
        <strain evidence="8 9">MEBiC08714</strain>
    </source>
</reference>
<dbReference type="PROSITE" id="PS51257">
    <property type="entry name" value="PROKAR_LIPOPROTEIN"/>
    <property type="match status" value="1"/>
</dbReference>
<accession>A0A2Z4IQ88</accession>
<evidence type="ECO:0000256" key="2">
    <source>
        <dbReference type="ARBA" id="ARBA00022670"/>
    </source>
</evidence>
<dbReference type="OrthoDB" id="9813368at2"/>
<dbReference type="Pfam" id="PF08239">
    <property type="entry name" value="SH3_3"/>
    <property type="match status" value="1"/>
</dbReference>
<dbReference type="Proteomes" id="UP000248688">
    <property type="component" value="Chromosome"/>
</dbReference>
<feature type="domain" description="SH3b" evidence="6">
    <location>
        <begin position="100"/>
        <end position="163"/>
    </location>
</feature>
<keyword evidence="9" id="KW-1185">Reference proteome</keyword>
<keyword evidence="4" id="KW-0788">Thiol protease</keyword>
<feature type="chain" id="PRO_5016384091" evidence="5">
    <location>
        <begin position="22"/>
        <end position="391"/>
    </location>
</feature>
<evidence type="ECO:0000313" key="8">
    <source>
        <dbReference type="EMBL" id="AWW32940.1"/>
    </source>
</evidence>
<organism evidence="8 9">
    <name type="scientific">Echinicola strongylocentroti</name>
    <dbReference type="NCBI Taxonomy" id="1795355"/>
    <lineage>
        <taxon>Bacteria</taxon>
        <taxon>Pseudomonadati</taxon>
        <taxon>Bacteroidota</taxon>
        <taxon>Cytophagia</taxon>
        <taxon>Cytophagales</taxon>
        <taxon>Cyclobacteriaceae</taxon>
        <taxon>Echinicola</taxon>
    </lineage>
</organism>
<dbReference type="InterPro" id="IPR051202">
    <property type="entry name" value="Peptidase_C40"/>
</dbReference>
<feature type="signal peptide" evidence="5">
    <location>
        <begin position="1"/>
        <end position="21"/>
    </location>
</feature>
<keyword evidence="3 8" id="KW-0378">Hydrolase</keyword>
<dbReference type="InterPro" id="IPR038765">
    <property type="entry name" value="Papain-like_cys_pep_sf"/>
</dbReference>
<dbReference type="Gene3D" id="3.90.1720.10">
    <property type="entry name" value="endopeptidase domain like (from Nostoc punctiforme)"/>
    <property type="match status" value="1"/>
</dbReference>
<evidence type="ECO:0000259" key="7">
    <source>
        <dbReference type="PROSITE" id="PS51935"/>
    </source>
</evidence>
<gene>
    <name evidence="8" type="ORF">DN752_23995</name>
</gene>
<sequence>MKQLKLFLGTCFLLVAGVFSGCQPDHEESHSATPLISQVKESHAPDKRVALFDITYSNDSLKGQTNLPRALGELTAKLDSAGIPYTNVVEQLPDAALEGKTHGVVTISVANIRSAPKHSAELATQATMGTPVSVLKKAGSWYLVQTPDKYISWVDAAGITLMDKNAFNQWEASPKLVFTGLLGYVYESEDKSMMVSDLTAGNLLKLLGEDRKYYQVALPDGRSGYLEKEVAMPFEEWISSRSLSDNNLISTAKNMMGVPYLWGGTSIKGVDCSGFTKTIYFLNGQVIPRDASQQVNEGELVDTEKNWDKLEVGDLLFFGRKATEDQPERIVHVGMWIGNNSFIHSRGRVRISSFDPDSPHYDEYELGRYLRTKRIRQVPSEHIIEVAKAMN</sequence>
<evidence type="ECO:0000256" key="4">
    <source>
        <dbReference type="ARBA" id="ARBA00022807"/>
    </source>
</evidence>
<dbReference type="KEGG" id="est:DN752_23995"/>
<dbReference type="AlphaFoldDB" id="A0A2Z4IQ88"/>
<dbReference type="PANTHER" id="PTHR47053:SF1">
    <property type="entry name" value="MUREIN DD-ENDOPEPTIDASE MEPH-RELATED"/>
    <property type="match status" value="1"/>
</dbReference>
<dbReference type="EMBL" id="CP030041">
    <property type="protein sequence ID" value="AWW32940.1"/>
    <property type="molecule type" value="Genomic_DNA"/>
</dbReference>
<protein>
    <submittedName>
        <fullName evidence="8">Glycoside hydrolase</fullName>
    </submittedName>
</protein>
<dbReference type="RefSeq" id="WP_112786312.1">
    <property type="nucleotide sequence ID" value="NZ_CP030041.1"/>
</dbReference>
<evidence type="ECO:0000256" key="5">
    <source>
        <dbReference type="SAM" id="SignalP"/>
    </source>
</evidence>
<feature type="domain" description="NlpC/P60" evidence="7">
    <location>
        <begin position="242"/>
        <end position="376"/>
    </location>
</feature>
<dbReference type="GO" id="GO:0006508">
    <property type="term" value="P:proteolysis"/>
    <property type="evidence" value="ECO:0007669"/>
    <property type="project" value="UniProtKB-KW"/>
</dbReference>
<dbReference type="PROSITE" id="PS51935">
    <property type="entry name" value="NLPC_P60"/>
    <property type="match status" value="1"/>
</dbReference>
<dbReference type="SUPFAM" id="SSF54001">
    <property type="entry name" value="Cysteine proteinases"/>
    <property type="match status" value="1"/>
</dbReference>
<dbReference type="GO" id="GO:0008234">
    <property type="term" value="F:cysteine-type peptidase activity"/>
    <property type="evidence" value="ECO:0007669"/>
    <property type="project" value="UniProtKB-KW"/>
</dbReference>
<evidence type="ECO:0000259" key="6">
    <source>
        <dbReference type="PROSITE" id="PS51781"/>
    </source>
</evidence>
<dbReference type="PROSITE" id="PS51781">
    <property type="entry name" value="SH3B"/>
    <property type="match status" value="1"/>
</dbReference>
<comment type="similarity">
    <text evidence="1">Belongs to the peptidase C40 family.</text>
</comment>
<evidence type="ECO:0000256" key="1">
    <source>
        <dbReference type="ARBA" id="ARBA00007074"/>
    </source>
</evidence>
<evidence type="ECO:0000256" key="3">
    <source>
        <dbReference type="ARBA" id="ARBA00022801"/>
    </source>
</evidence>
<dbReference type="Pfam" id="PF00877">
    <property type="entry name" value="NLPC_P60"/>
    <property type="match status" value="1"/>
</dbReference>
<keyword evidence="2" id="KW-0645">Protease</keyword>